<evidence type="ECO:0000259" key="1">
    <source>
        <dbReference type="Pfam" id="PF00561"/>
    </source>
</evidence>
<dbReference type="RefSeq" id="WP_120688584.1">
    <property type="nucleotide sequence ID" value="NZ_RAZT01000004.1"/>
</dbReference>
<feature type="domain" description="AB hydrolase-1" evidence="2">
    <location>
        <begin position="157"/>
        <end position="221"/>
    </location>
</feature>
<dbReference type="InterPro" id="IPR050266">
    <property type="entry name" value="AB_hydrolase_sf"/>
</dbReference>
<name>A0A3A9Y9K4_9ACTN</name>
<dbReference type="GO" id="GO:0016787">
    <property type="term" value="F:hydrolase activity"/>
    <property type="evidence" value="ECO:0007669"/>
    <property type="project" value="UniProtKB-KW"/>
</dbReference>
<keyword evidence="3" id="KW-0378">Hydrolase</keyword>
<protein>
    <submittedName>
        <fullName evidence="3">Alpha/beta fold hydrolase</fullName>
    </submittedName>
</protein>
<organism evidence="3 4">
    <name type="scientific">Micromonospora musae</name>
    <dbReference type="NCBI Taxonomy" id="1894970"/>
    <lineage>
        <taxon>Bacteria</taxon>
        <taxon>Bacillati</taxon>
        <taxon>Actinomycetota</taxon>
        <taxon>Actinomycetes</taxon>
        <taxon>Micromonosporales</taxon>
        <taxon>Micromonosporaceae</taxon>
        <taxon>Micromonospora</taxon>
    </lineage>
</organism>
<dbReference type="Gene3D" id="3.40.50.1820">
    <property type="entry name" value="alpha/beta hydrolase"/>
    <property type="match status" value="1"/>
</dbReference>
<dbReference type="SUPFAM" id="SSF53474">
    <property type="entry name" value="alpha/beta-Hydrolases"/>
    <property type="match status" value="1"/>
</dbReference>
<proteinExistence type="predicted"/>
<reference evidence="3 4" key="1">
    <citation type="submission" date="2018-09" db="EMBL/GenBank/DDBJ databases">
        <title>Micromonospora sp. nov. MS1-9, isolated from a root of Musa sp.</title>
        <authorList>
            <person name="Kuncharoen N."/>
            <person name="Kudo T."/>
            <person name="Ohkuma M."/>
            <person name="Yuki M."/>
            <person name="Tanasupawat S."/>
        </authorList>
    </citation>
    <scope>NUCLEOTIDE SEQUENCE [LARGE SCALE GENOMIC DNA]</scope>
    <source>
        <strain evidence="3 4">MS1-9</strain>
    </source>
</reference>
<evidence type="ECO:0000259" key="2">
    <source>
        <dbReference type="Pfam" id="PF12697"/>
    </source>
</evidence>
<dbReference type="EMBL" id="RAZT01000004">
    <property type="protein sequence ID" value="RKN33949.1"/>
    <property type="molecule type" value="Genomic_DNA"/>
</dbReference>
<evidence type="ECO:0000313" key="4">
    <source>
        <dbReference type="Proteomes" id="UP000275865"/>
    </source>
</evidence>
<dbReference type="Pfam" id="PF12697">
    <property type="entry name" value="Abhydrolase_6"/>
    <property type="match status" value="1"/>
</dbReference>
<comment type="caution">
    <text evidence="3">The sequence shown here is derived from an EMBL/GenBank/DDBJ whole genome shotgun (WGS) entry which is preliminary data.</text>
</comment>
<dbReference type="Pfam" id="PF00561">
    <property type="entry name" value="Abhydrolase_1"/>
    <property type="match status" value="1"/>
</dbReference>
<dbReference type="PANTHER" id="PTHR43798">
    <property type="entry name" value="MONOACYLGLYCEROL LIPASE"/>
    <property type="match status" value="1"/>
</dbReference>
<feature type="domain" description="AB hydrolase-1" evidence="1">
    <location>
        <begin position="28"/>
        <end position="137"/>
    </location>
</feature>
<gene>
    <name evidence="3" type="ORF">D7044_09620</name>
</gene>
<dbReference type="InterPro" id="IPR000073">
    <property type="entry name" value="AB_hydrolase_1"/>
</dbReference>
<evidence type="ECO:0000313" key="3">
    <source>
        <dbReference type="EMBL" id="RKN33949.1"/>
    </source>
</evidence>
<sequence>MTSNPTTATHQLRPGLALTVRAAGHGRPVLVLHGAGGPHTIDSLLVHLADGQQVLAPTHPGWDGTTRPESMTSVADLAATYLELLEAEGLSEATVVGVSFGGWVAAEMAVRDRDHRVGRLVLIDAIGPQIPGQRPAMPSNAPPENLAALRAYTRDTLEDPTLLDRARLRTIPELLVWGADDPVVSAEFGRRYADAIPGARLVLIPGAGHLPMRDAPEATFAAIDAFLAEAAPTRS</sequence>
<dbReference type="InterPro" id="IPR029058">
    <property type="entry name" value="AB_hydrolase_fold"/>
</dbReference>
<dbReference type="Proteomes" id="UP000275865">
    <property type="component" value="Unassembled WGS sequence"/>
</dbReference>
<accession>A0A3A9Y9K4</accession>
<dbReference type="AlphaFoldDB" id="A0A3A9Y9K4"/>